<comment type="cofactor">
    <cofactor evidence="11">
        <name>Mn(2+)</name>
        <dbReference type="ChEBI" id="CHEBI:29035"/>
    </cofactor>
    <text evidence="11">Binds 2 manganese ions per subunit.</text>
</comment>
<keyword evidence="6 10" id="KW-0342">GTP-binding</keyword>
<evidence type="ECO:0000313" key="13">
    <source>
        <dbReference type="EMBL" id="MBK1853983.1"/>
    </source>
</evidence>
<dbReference type="GO" id="GO:0006281">
    <property type="term" value="P:DNA repair"/>
    <property type="evidence" value="ECO:0007669"/>
    <property type="project" value="TreeGrafter"/>
</dbReference>
<feature type="active site" description="GMP-histidine intermediate" evidence="9">
    <location>
        <position position="400"/>
    </location>
</feature>
<evidence type="ECO:0000256" key="4">
    <source>
        <dbReference type="ARBA" id="ARBA00022741"/>
    </source>
</evidence>
<keyword evidence="5" id="KW-0692">RNA repair</keyword>
<evidence type="ECO:0000256" key="3">
    <source>
        <dbReference type="ARBA" id="ARBA00022723"/>
    </source>
</evidence>
<dbReference type="InterPro" id="IPR001233">
    <property type="entry name" value="RtcB"/>
</dbReference>
<feature type="region of interest" description="Disordered" evidence="12">
    <location>
        <begin position="486"/>
        <end position="519"/>
    </location>
</feature>
<evidence type="ECO:0000256" key="7">
    <source>
        <dbReference type="ARBA" id="ARBA00023211"/>
    </source>
</evidence>
<gene>
    <name evidence="13" type="ORF">JIN83_03355</name>
</gene>
<sequence>MKTITEQDLIDAGWDPGPHIAEMLVKIDEYETRGIHDAKYMLKLLKRDFTPPPAKMLMREKAAPFSEAIRPETKDEKKNVASVRQKMDELLKTPVIKRGAIMPDACPASMDKAVIPVGGAIAVENAIIPSAHSADVCCSMYATFYLARSDVDSELDALTTATRFGPGGRHFDDLVHHPVLDEDVWDNKFLSGLYDWAKIHIADQGDGNHFAYIGELEVTHSLIGKLLQSGHTGLAAQFERALTDSENHQALTLRVLVTHHGSRGLGAKLYQRGQIAAVKHSARAGNHIPKAAAWLDATSEIGQEYWEALQYVGRWTRANHQAIHARFIERIGGEVTAQFGNEHNFVWKRGDTYYHGKGATPAWKDENGNPLLGLIPLNMAEPILMVLGSDNDEYLSFAPHGAGRNVSRTALKRQFADEADRQNAIRHSTKDIDVRWYCGKADLSETPIAYKNADQVTAQIEEFKLAEIIGKIQPLGCIMAGAKQRGPWKEEDLTPKQKRQIQHRAERRRVRQELYQEEG</sequence>
<dbReference type="SUPFAM" id="SSF103365">
    <property type="entry name" value="Hypothetical protein PH1602"/>
    <property type="match status" value="1"/>
</dbReference>
<dbReference type="AlphaFoldDB" id="A0AAE2S968"/>
<feature type="binding site" evidence="11">
    <location>
        <position position="343"/>
    </location>
    <ligand>
        <name>Mn(2+)</name>
        <dbReference type="ChEBI" id="CHEBI:29035"/>
        <label>2</label>
    </ligand>
</feature>
<dbReference type="EC" id="6.5.1.8" evidence="1"/>
<proteinExistence type="predicted"/>
<keyword evidence="2" id="KW-0436">Ligase</keyword>
<keyword evidence="4 10" id="KW-0547">Nucleotide-binding</keyword>
<protein>
    <recommendedName>
        <fullName evidence="1">3'-phosphate/5'-hydroxy nucleic acid ligase</fullName>
        <ecNumber evidence="1">6.5.1.8</ecNumber>
    </recommendedName>
</protein>
<comment type="caution">
    <text evidence="13">The sequence shown here is derived from an EMBL/GenBank/DDBJ whole genome shotgun (WGS) entry which is preliminary data.</text>
</comment>
<evidence type="ECO:0000256" key="12">
    <source>
        <dbReference type="SAM" id="MobiDB-lite"/>
    </source>
</evidence>
<dbReference type="EMBL" id="JAENIG010000002">
    <property type="protein sequence ID" value="MBK1853983.1"/>
    <property type="molecule type" value="Genomic_DNA"/>
</dbReference>
<dbReference type="Proteomes" id="UP000634206">
    <property type="component" value="Unassembled WGS sequence"/>
</dbReference>
<dbReference type="GO" id="GO:0170057">
    <property type="term" value="F:RNA ligase (GTP) activity"/>
    <property type="evidence" value="ECO:0007669"/>
    <property type="project" value="UniProtKB-EC"/>
</dbReference>
<dbReference type="InterPro" id="IPR036025">
    <property type="entry name" value="RtcB-like_sf"/>
</dbReference>
<keyword evidence="7 11" id="KW-0464">Manganese</keyword>
<dbReference type="GO" id="GO:0005525">
    <property type="term" value="F:GTP binding"/>
    <property type="evidence" value="ECO:0007669"/>
    <property type="project" value="UniProtKB-KW"/>
</dbReference>
<reference evidence="13" key="1">
    <citation type="submission" date="2021-01" db="EMBL/GenBank/DDBJ databases">
        <title>Modified the classification status of verrucomicrobia.</title>
        <authorList>
            <person name="Feng X."/>
        </authorList>
    </citation>
    <scope>NUCLEOTIDE SEQUENCE</scope>
    <source>
        <strain evidence="13">5K15</strain>
    </source>
</reference>
<dbReference type="GO" id="GO:0042245">
    <property type="term" value="P:RNA repair"/>
    <property type="evidence" value="ECO:0007669"/>
    <property type="project" value="UniProtKB-KW"/>
</dbReference>
<evidence type="ECO:0000256" key="5">
    <source>
        <dbReference type="ARBA" id="ARBA00022800"/>
    </source>
</evidence>
<name>A0AAE2S968_9BACT</name>
<feature type="compositionally biased region" description="Basic residues" evidence="12">
    <location>
        <begin position="496"/>
        <end position="510"/>
    </location>
</feature>
<comment type="catalytic activity">
    <reaction evidence="8">
        <text>a 3'-end 3'-phospho-ribonucleotide-RNA + a 5'-end dephospho-ribonucleoside-RNA + GTP = a ribonucleotidyl-ribonucleotide-RNA + GMP + diphosphate</text>
        <dbReference type="Rhea" id="RHEA:68076"/>
        <dbReference type="Rhea" id="RHEA-COMP:10463"/>
        <dbReference type="Rhea" id="RHEA-COMP:13936"/>
        <dbReference type="Rhea" id="RHEA-COMP:17355"/>
        <dbReference type="ChEBI" id="CHEBI:33019"/>
        <dbReference type="ChEBI" id="CHEBI:37565"/>
        <dbReference type="ChEBI" id="CHEBI:58115"/>
        <dbReference type="ChEBI" id="CHEBI:83062"/>
        <dbReference type="ChEBI" id="CHEBI:138284"/>
        <dbReference type="ChEBI" id="CHEBI:173118"/>
        <dbReference type="EC" id="6.5.1.8"/>
    </reaction>
</comment>
<keyword evidence="3 11" id="KW-0479">Metal-binding</keyword>
<dbReference type="PANTHER" id="PTHR43749:SF2">
    <property type="entry name" value="RNA-SPLICING LIGASE RTCB"/>
    <property type="match status" value="1"/>
</dbReference>
<dbReference type="PANTHER" id="PTHR43749">
    <property type="entry name" value="RNA-SPLICING LIGASE RTCB"/>
    <property type="match status" value="1"/>
</dbReference>
<evidence type="ECO:0000256" key="6">
    <source>
        <dbReference type="ARBA" id="ARBA00023134"/>
    </source>
</evidence>
<evidence type="ECO:0000256" key="2">
    <source>
        <dbReference type="ARBA" id="ARBA00022598"/>
    </source>
</evidence>
<evidence type="ECO:0000313" key="14">
    <source>
        <dbReference type="Proteomes" id="UP000634206"/>
    </source>
</evidence>
<evidence type="ECO:0000256" key="11">
    <source>
        <dbReference type="PIRSR" id="PIRSR601233-3"/>
    </source>
</evidence>
<dbReference type="GO" id="GO:0006396">
    <property type="term" value="P:RNA processing"/>
    <property type="evidence" value="ECO:0007669"/>
    <property type="project" value="InterPro"/>
</dbReference>
<feature type="binding site" evidence="10">
    <location>
        <begin position="343"/>
        <end position="344"/>
    </location>
    <ligand>
        <name>GMP</name>
        <dbReference type="ChEBI" id="CHEBI:58115"/>
    </ligand>
</feature>
<dbReference type="InterPro" id="IPR052915">
    <property type="entry name" value="RtcB-like"/>
</dbReference>
<dbReference type="GO" id="GO:0003909">
    <property type="term" value="F:DNA ligase activity"/>
    <property type="evidence" value="ECO:0007669"/>
    <property type="project" value="TreeGrafter"/>
</dbReference>
<dbReference type="Gene3D" id="3.90.1860.10">
    <property type="entry name" value="tRNA-splicing ligase RtcB"/>
    <property type="match status" value="1"/>
</dbReference>
<dbReference type="RefSeq" id="WP_309488591.1">
    <property type="nucleotide sequence ID" value="NZ_JAENIG010000002.1"/>
</dbReference>
<feature type="binding site" evidence="11">
    <location>
        <position position="259"/>
    </location>
    <ligand>
        <name>Mn(2+)</name>
        <dbReference type="ChEBI" id="CHEBI:29035"/>
        <label>2</label>
    </ligand>
</feature>
<organism evidence="13 14">
    <name type="scientific">Oceaniferula flava</name>
    <dbReference type="NCBI Taxonomy" id="2800421"/>
    <lineage>
        <taxon>Bacteria</taxon>
        <taxon>Pseudomonadati</taxon>
        <taxon>Verrucomicrobiota</taxon>
        <taxon>Verrucomicrobiia</taxon>
        <taxon>Verrucomicrobiales</taxon>
        <taxon>Verrucomicrobiaceae</taxon>
        <taxon>Oceaniferula</taxon>
    </lineage>
</organism>
<evidence type="ECO:0000256" key="10">
    <source>
        <dbReference type="PIRSR" id="PIRSR601233-2"/>
    </source>
</evidence>
<dbReference type="GO" id="GO:0030145">
    <property type="term" value="F:manganese ion binding"/>
    <property type="evidence" value="ECO:0007669"/>
    <property type="project" value="TreeGrafter"/>
</dbReference>
<keyword evidence="14" id="KW-1185">Reference proteome</keyword>
<dbReference type="Pfam" id="PF01139">
    <property type="entry name" value="RtcB"/>
    <property type="match status" value="1"/>
</dbReference>
<evidence type="ECO:0000256" key="8">
    <source>
        <dbReference type="ARBA" id="ARBA00047746"/>
    </source>
</evidence>
<feature type="binding site" evidence="10">
    <location>
        <begin position="376"/>
        <end position="379"/>
    </location>
    <ligand>
        <name>GMP</name>
        <dbReference type="ChEBI" id="CHEBI:58115"/>
    </ligand>
</feature>
<evidence type="ECO:0000256" key="9">
    <source>
        <dbReference type="PIRSR" id="PIRSR601233-1"/>
    </source>
</evidence>
<feature type="binding site" evidence="10">
    <location>
        <begin position="400"/>
        <end position="403"/>
    </location>
    <ligand>
        <name>GMP</name>
        <dbReference type="ChEBI" id="CHEBI:58115"/>
    </ligand>
</feature>
<evidence type="ECO:0000256" key="1">
    <source>
        <dbReference type="ARBA" id="ARBA00012726"/>
    </source>
</evidence>
<accession>A0AAE2S968</accession>